<dbReference type="Proteomes" id="UP001176941">
    <property type="component" value="Chromosome 11"/>
</dbReference>
<reference evidence="2" key="1">
    <citation type="submission" date="2023-04" db="EMBL/GenBank/DDBJ databases">
        <authorList>
            <consortium name="ELIXIR-Norway"/>
        </authorList>
    </citation>
    <scope>NUCLEOTIDE SEQUENCE [LARGE SCALE GENOMIC DNA]</scope>
</reference>
<keyword evidence="3" id="KW-1185">Reference proteome</keyword>
<protein>
    <submittedName>
        <fullName evidence="2">Uncharacterized protein</fullName>
    </submittedName>
</protein>
<name>A0ABN8XY38_RANTA</name>
<evidence type="ECO:0000256" key="1">
    <source>
        <dbReference type="SAM" id="MobiDB-lite"/>
    </source>
</evidence>
<gene>
    <name evidence="2" type="ORF">MRATA1EN1_LOCUS3260</name>
</gene>
<evidence type="ECO:0000313" key="3">
    <source>
        <dbReference type="Proteomes" id="UP001176941"/>
    </source>
</evidence>
<feature type="region of interest" description="Disordered" evidence="1">
    <location>
        <begin position="13"/>
        <end position="40"/>
    </location>
</feature>
<proteinExistence type="predicted"/>
<organism evidence="2 3">
    <name type="scientific">Rangifer tarandus platyrhynchus</name>
    <name type="common">Svalbard reindeer</name>
    <dbReference type="NCBI Taxonomy" id="3082113"/>
    <lineage>
        <taxon>Eukaryota</taxon>
        <taxon>Metazoa</taxon>
        <taxon>Chordata</taxon>
        <taxon>Craniata</taxon>
        <taxon>Vertebrata</taxon>
        <taxon>Euteleostomi</taxon>
        <taxon>Mammalia</taxon>
        <taxon>Eutheria</taxon>
        <taxon>Laurasiatheria</taxon>
        <taxon>Artiodactyla</taxon>
        <taxon>Ruminantia</taxon>
        <taxon>Pecora</taxon>
        <taxon>Cervidae</taxon>
        <taxon>Odocoileinae</taxon>
        <taxon>Rangifer</taxon>
    </lineage>
</organism>
<sequence length="129" mass="13850">MVWAVRDIELMEEGPAGPKAHSGQRVSPQEASVPLAHSPAARPQKLSHLCLSTTTCGLSEASLSCLRPALGIVHHCEDLEMCLCWACVRLAPPDLCGPSRPAWFLQNEPSDHWTTPQCPVGEAVGRGCT</sequence>
<evidence type="ECO:0000313" key="2">
    <source>
        <dbReference type="EMBL" id="CAI9154298.1"/>
    </source>
</evidence>
<dbReference type="EMBL" id="OX459947">
    <property type="protein sequence ID" value="CAI9154298.1"/>
    <property type="molecule type" value="Genomic_DNA"/>
</dbReference>
<accession>A0ABN8XY38</accession>